<organism evidence="1 2">
    <name type="scientific">Candidatus Borkfalkia avicola</name>
    <dbReference type="NCBI Taxonomy" id="2838503"/>
    <lineage>
        <taxon>Bacteria</taxon>
        <taxon>Bacillati</taxon>
        <taxon>Bacillota</taxon>
        <taxon>Clostridia</taxon>
        <taxon>Christensenellales</taxon>
        <taxon>Christensenellaceae</taxon>
        <taxon>Candidatus Borkfalkia</taxon>
    </lineage>
</organism>
<sequence>MTNEINIVIGSWGSYNACNERALGSEWLDLSDYESWDEIAEELKHQGFKLRGIDEELFVQDIEGIPSGGVNWDYVNPKELFETLKESGVLDDSHKYDVMCAWRAL</sequence>
<dbReference type="EMBL" id="DXCF01000004">
    <property type="protein sequence ID" value="HIZ09114.1"/>
    <property type="molecule type" value="Genomic_DNA"/>
</dbReference>
<gene>
    <name evidence="1" type="ORF">H9726_01375</name>
</gene>
<reference evidence="1" key="2">
    <citation type="submission" date="2021-04" db="EMBL/GenBank/DDBJ databases">
        <authorList>
            <person name="Gilroy R."/>
        </authorList>
    </citation>
    <scope>NUCLEOTIDE SEQUENCE</scope>
    <source>
        <strain evidence="1">CHK192-19661</strain>
    </source>
</reference>
<dbReference type="AlphaFoldDB" id="A0A9D2IH60"/>
<evidence type="ECO:0000313" key="1">
    <source>
        <dbReference type="EMBL" id="HIZ09114.1"/>
    </source>
</evidence>
<name>A0A9D2IH60_9FIRM</name>
<accession>A0A9D2IH60</accession>
<dbReference type="Proteomes" id="UP000824025">
    <property type="component" value="Unassembled WGS sequence"/>
</dbReference>
<evidence type="ECO:0000313" key="2">
    <source>
        <dbReference type="Proteomes" id="UP000824025"/>
    </source>
</evidence>
<protein>
    <submittedName>
        <fullName evidence="1">Antirestriction protein ArdA</fullName>
    </submittedName>
</protein>
<comment type="caution">
    <text evidence="1">The sequence shown here is derived from an EMBL/GenBank/DDBJ whole genome shotgun (WGS) entry which is preliminary data.</text>
</comment>
<reference evidence="1" key="1">
    <citation type="journal article" date="2021" name="PeerJ">
        <title>Extensive microbial diversity within the chicken gut microbiome revealed by metagenomics and culture.</title>
        <authorList>
            <person name="Gilroy R."/>
            <person name="Ravi A."/>
            <person name="Getino M."/>
            <person name="Pursley I."/>
            <person name="Horton D.L."/>
            <person name="Alikhan N.F."/>
            <person name="Baker D."/>
            <person name="Gharbi K."/>
            <person name="Hall N."/>
            <person name="Watson M."/>
            <person name="Adriaenssens E.M."/>
            <person name="Foster-Nyarko E."/>
            <person name="Jarju S."/>
            <person name="Secka A."/>
            <person name="Antonio M."/>
            <person name="Oren A."/>
            <person name="Chaudhuri R.R."/>
            <person name="La Ragione R."/>
            <person name="Hildebrand F."/>
            <person name="Pallen M.J."/>
        </authorList>
    </citation>
    <scope>NUCLEOTIDE SEQUENCE</scope>
    <source>
        <strain evidence="1">CHK192-19661</strain>
    </source>
</reference>
<proteinExistence type="predicted"/>